<comment type="catalytic activity">
    <reaction evidence="7 8">
        <text>tRNA(Tyr) + L-tyrosine + ATP = L-tyrosyl-tRNA(Tyr) + AMP + diphosphate + H(+)</text>
        <dbReference type="Rhea" id="RHEA:10220"/>
        <dbReference type="Rhea" id="RHEA-COMP:9706"/>
        <dbReference type="Rhea" id="RHEA-COMP:9707"/>
        <dbReference type="ChEBI" id="CHEBI:15378"/>
        <dbReference type="ChEBI" id="CHEBI:30616"/>
        <dbReference type="ChEBI" id="CHEBI:33019"/>
        <dbReference type="ChEBI" id="CHEBI:58315"/>
        <dbReference type="ChEBI" id="CHEBI:78442"/>
        <dbReference type="ChEBI" id="CHEBI:78536"/>
        <dbReference type="ChEBI" id="CHEBI:456215"/>
        <dbReference type="EC" id="6.1.1.1"/>
    </reaction>
</comment>
<evidence type="ECO:0000256" key="3">
    <source>
        <dbReference type="ARBA" id="ARBA00022840"/>
    </source>
</evidence>
<dbReference type="Pfam" id="PF00579">
    <property type="entry name" value="tRNA-synt_1b"/>
    <property type="match status" value="1"/>
</dbReference>
<keyword evidence="4 9" id="KW-0694">RNA-binding</keyword>
<organism evidence="11 12">
    <name type="scientific">Microlunatus ginsengisoli</name>
    <dbReference type="NCBI Taxonomy" id="363863"/>
    <lineage>
        <taxon>Bacteria</taxon>
        <taxon>Bacillati</taxon>
        <taxon>Actinomycetota</taxon>
        <taxon>Actinomycetes</taxon>
        <taxon>Propionibacteriales</taxon>
        <taxon>Propionibacteriaceae</taxon>
        <taxon>Microlunatus</taxon>
    </lineage>
</organism>
<keyword evidence="6 8" id="KW-0030">Aminoacyl-tRNA synthetase</keyword>
<comment type="subcellular location">
    <subcellularLocation>
        <location evidence="8">Cytoplasm</location>
    </subcellularLocation>
</comment>
<dbReference type="Gene3D" id="3.40.50.620">
    <property type="entry name" value="HUPs"/>
    <property type="match status" value="1"/>
</dbReference>
<proteinExistence type="inferred from homology"/>
<feature type="binding site" evidence="8">
    <location>
        <position position="246"/>
    </location>
    <ligand>
        <name>ATP</name>
        <dbReference type="ChEBI" id="CHEBI:30616"/>
    </ligand>
</feature>
<dbReference type="Proteomes" id="UP001501490">
    <property type="component" value="Unassembled WGS sequence"/>
</dbReference>
<dbReference type="PANTHER" id="PTHR11766:SF0">
    <property type="entry name" value="TYROSINE--TRNA LIGASE, MITOCHONDRIAL"/>
    <property type="match status" value="1"/>
</dbReference>
<dbReference type="InterPro" id="IPR014729">
    <property type="entry name" value="Rossmann-like_a/b/a_fold"/>
</dbReference>
<keyword evidence="1 8" id="KW-0436">Ligase</keyword>
<dbReference type="InterPro" id="IPR001412">
    <property type="entry name" value="aa-tRNA-synth_I_CS"/>
</dbReference>
<sequence length="437" mass="47916">MARDRSGARIDMVKVMNAVLDELKWRGLMANSTDEAALAEHLDAGPVTFYVGFDPTAPSLHIGHLVQLLVARVLQRNGHRPLMLVGGSTGLIGDPKETGERVMNPKETVSGWVRSIQRQVSRFVDFAGENPARMVNNLDWTGELNTLDFLRDIGKHFPVNRMLARDVVRTRLEEGISYTEFSYVLLQSFDYQQLFRTYGCTLQFGGSDQWGNITAGVELLRRSDGAHVHALATPLLTKADGTKFGKTESGTVWLDPQLTSPYAFHQFFLNAEDAKVIDYLRVFSERPRAEIEDLARQTAEAPQLRAAQRALADDVTAMVHSPADRDAAVAAAAALFGRSELADLSAEVLSSVVQELKAPELAAAGELPSVVDVLERTGVVASRSAGRRAIAEGGAYVNNQRVTDPDARLREEDLLHGRYVVVRRGKRTVGAASVIRG</sequence>
<comment type="caution">
    <text evidence="11">The sequence shown here is derived from an EMBL/GenBank/DDBJ whole genome shotgun (WGS) entry which is preliminary data.</text>
</comment>
<evidence type="ECO:0000256" key="9">
    <source>
        <dbReference type="PROSITE-ProRule" id="PRU00182"/>
    </source>
</evidence>
<dbReference type="EC" id="6.1.1.1" evidence="8"/>
<evidence type="ECO:0000256" key="6">
    <source>
        <dbReference type="ARBA" id="ARBA00023146"/>
    </source>
</evidence>
<feature type="short sequence motif" description="'KMSKS' region" evidence="8">
    <location>
        <begin position="243"/>
        <end position="247"/>
    </location>
</feature>
<comment type="subunit">
    <text evidence="8">Homodimer.</text>
</comment>
<feature type="binding site" evidence="8">
    <location>
        <position position="187"/>
    </location>
    <ligand>
        <name>L-tyrosine</name>
        <dbReference type="ChEBI" id="CHEBI:58315"/>
    </ligand>
</feature>
<dbReference type="SUPFAM" id="SSF52374">
    <property type="entry name" value="Nucleotidylyl transferase"/>
    <property type="match status" value="1"/>
</dbReference>
<dbReference type="InterPro" id="IPR002307">
    <property type="entry name" value="Tyr-tRNA-ligase"/>
</dbReference>
<dbReference type="HAMAP" id="MF_02006">
    <property type="entry name" value="Tyr_tRNA_synth_type1"/>
    <property type="match status" value="1"/>
</dbReference>
<keyword evidence="3 8" id="KW-0067">ATP-binding</keyword>
<dbReference type="CDD" id="cd00165">
    <property type="entry name" value="S4"/>
    <property type="match status" value="1"/>
</dbReference>
<keyword evidence="8" id="KW-0963">Cytoplasm</keyword>
<dbReference type="PRINTS" id="PR01040">
    <property type="entry name" value="TRNASYNTHTYR"/>
</dbReference>
<dbReference type="InterPro" id="IPR024107">
    <property type="entry name" value="Tyr-tRNA-ligase_bac_1"/>
</dbReference>
<protein>
    <recommendedName>
        <fullName evidence="8">Tyrosine--tRNA ligase</fullName>
        <ecNumber evidence="8">6.1.1.1</ecNumber>
    </recommendedName>
    <alternativeName>
        <fullName evidence="8">Tyrosyl-tRNA synthetase</fullName>
        <shortName evidence="8">TyrRS</shortName>
    </alternativeName>
</protein>
<dbReference type="PROSITE" id="PS50889">
    <property type="entry name" value="S4"/>
    <property type="match status" value="1"/>
</dbReference>
<name>A0ABP6ZAN7_9ACTN</name>
<evidence type="ECO:0000256" key="5">
    <source>
        <dbReference type="ARBA" id="ARBA00022917"/>
    </source>
</evidence>
<feature type="domain" description="RNA-binding S4" evidence="10">
    <location>
        <begin position="369"/>
        <end position="430"/>
    </location>
</feature>
<dbReference type="PROSITE" id="PS00178">
    <property type="entry name" value="AA_TRNA_LIGASE_I"/>
    <property type="match status" value="1"/>
</dbReference>
<evidence type="ECO:0000256" key="8">
    <source>
        <dbReference type="HAMAP-Rule" id="MF_02006"/>
    </source>
</evidence>
<dbReference type="NCBIfam" id="TIGR00234">
    <property type="entry name" value="tyrS"/>
    <property type="match status" value="1"/>
</dbReference>
<evidence type="ECO:0000313" key="11">
    <source>
        <dbReference type="EMBL" id="GAA3603522.1"/>
    </source>
</evidence>
<gene>
    <name evidence="8 11" type="primary">tyrS</name>
    <name evidence="11" type="ORF">GCM10022236_01560</name>
</gene>
<feature type="binding site" evidence="8">
    <location>
        <position position="50"/>
    </location>
    <ligand>
        <name>L-tyrosine</name>
        <dbReference type="ChEBI" id="CHEBI:58315"/>
    </ligand>
</feature>
<dbReference type="SMART" id="SM00363">
    <property type="entry name" value="S4"/>
    <property type="match status" value="1"/>
</dbReference>
<feature type="binding site" evidence="8">
    <location>
        <position position="183"/>
    </location>
    <ligand>
        <name>L-tyrosine</name>
        <dbReference type="ChEBI" id="CHEBI:58315"/>
    </ligand>
</feature>
<dbReference type="GO" id="GO:0016874">
    <property type="term" value="F:ligase activity"/>
    <property type="evidence" value="ECO:0007669"/>
    <property type="project" value="UniProtKB-KW"/>
</dbReference>
<dbReference type="PANTHER" id="PTHR11766">
    <property type="entry name" value="TYROSYL-TRNA SYNTHETASE"/>
    <property type="match status" value="1"/>
</dbReference>
<comment type="similarity">
    <text evidence="8">Belongs to the class-I aminoacyl-tRNA synthetase family. TyrS type 1 subfamily.</text>
</comment>
<dbReference type="Gene3D" id="1.10.240.10">
    <property type="entry name" value="Tyrosyl-Transfer RNA Synthetase"/>
    <property type="match status" value="1"/>
</dbReference>
<comment type="function">
    <text evidence="8">Catalyzes the attachment of tyrosine to tRNA(Tyr) in a two-step reaction: tyrosine is first activated by ATP to form Tyr-AMP and then transferred to the acceptor end of tRNA(Tyr).</text>
</comment>
<keyword evidence="2 8" id="KW-0547">Nucleotide-binding</keyword>
<evidence type="ECO:0000313" key="12">
    <source>
        <dbReference type="Proteomes" id="UP001501490"/>
    </source>
</evidence>
<accession>A0ABP6ZAN7</accession>
<dbReference type="InterPro" id="IPR054608">
    <property type="entry name" value="SYY-like_C"/>
</dbReference>
<keyword evidence="5 8" id="KW-0648">Protein biosynthesis</keyword>
<evidence type="ECO:0000256" key="2">
    <source>
        <dbReference type="ARBA" id="ARBA00022741"/>
    </source>
</evidence>
<dbReference type="EMBL" id="BAABAB010000002">
    <property type="protein sequence ID" value="GAA3603522.1"/>
    <property type="molecule type" value="Genomic_DNA"/>
</dbReference>
<evidence type="ECO:0000256" key="4">
    <source>
        <dbReference type="ARBA" id="ARBA00022884"/>
    </source>
</evidence>
<evidence type="ECO:0000256" key="1">
    <source>
        <dbReference type="ARBA" id="ARBA00022598"/>
    </source>
</evidence>
<dbReference type="InterPro" id="IPR036986">
    <property type="entry name" value="S4_RNA-bd_sf"/>
</dbReference>
<dbReference type="InterPro" id="IPR002305">
    <property type="entry name" value="aa-tRNA-synth_Ic"/>
</dbReference>
<evidence type="ECO:0000259" key="10">
    <source>
        <dbReference type="SMART" id="SM00363"/>
    </source>
</evidence>
<dbReference type="SUPFAM" id="SSF55174">
    <property type="entry name" value="Alpha-L RNA-binding motif"/>
    <property type="match status" value="1"/>
</dbReference>
<dbReference type="CDD" id="cd00805">
    <property type="entry name" value="TyrRS_core"/>
    <property type="match status" value="1"/>
</dbReference>
<dbReference type="Pfam" id="PF22421">
    <property type="entry name" value="SYY_C-terminal"/>
    <property type="match status" value="1"/>
</dbReference>
<reference evidence="12" key="1">
    <citation type="journal article" date="2019" name="Int. J. Syst. Evol. Microbiol.">
        <title>The Global Catalogue of Microorganisms (GCM) 10K type strain sequencing project: providing services to taxonomists for standard genome sequencing and annotation.</title>
        <authorList>
            <consortium name="The Broad Institute Genomics Platform"/>
            <consortium name="The Broad Institute Genome Sequencing Center for Infectious Disease"/>
            <person name="Wu L."/>
            <person name="Ma J."/>
        </authorList>
    </citation>
    <scope>NUCLEOTIDE SEQUENCE [LARGE SCALE GENOMIC DNA]</scope>
    <source>
        <strain evidence="12">JCM 16929</strain>
    </source>
</reference>
<dbReference type="InterPro" id="IPR002942">
    <property type="entry name" value="S4_RNA-bd"/>
</dbReference>
<evidence type="ECO:0000256" key="7">
    <source>
        <dbReference type="ARBA" id="ARBA00048248"/>
    </source>
</evidence>
<dbReference type="Gene3D" id="3.10.290.10">
    <property type="entry name" value="RNA-binding S4 domain"/>
    <property type="match status" value="1"/>
</dbReference>
<feature type="short sequence motif" description="'HIGH' region" evidence="8">
    <location>
        <begin position="55"/>
        <end position="64"/>
    </location>
</feature>
<dbReference type="InterPro" id="IPR024088">
    <property type="entry name" value="Tyr-tRNA-ligase_bac-type"/>
</dbReference>
<keyword evidence="12" id="KW-1185">Reference proteome</keyword>